<name>A0ABU3DH80_9RHOB</name>
<dbReference type="EMBL" id="JAVRHL010000002">
    <property type="protein sequence ID" value="MDT0683071.1"/>
    <property type="molecule type" value="Genomic_DNA"/>
</dbReference>
<sequence length="69" mass="7309">MHIDREAGFLSLIDEMYLGLSLIGGREGYNAAAAGREPPGARAAVHPPPFQKGPVEKSNRRSPGQIPVG</sequence>
<comment type="caution">
    <text evidence="2">The sequence shown here is derived from an EMBL/GenBank/DDBJ whole genome shotgun (WGS) entry which is preliminary data.</text>
</comment>
<keyword evidence="3" id="KW-1185">Reference proteome</keyword>
<dbReference type="RefSeq" id="WP_311691195.1">
    <property type="nucleotide sequence ID" value="NZ_JAVRHL010000002.1"/>
</dbReference>
<evidence type="ECO:0000313" key="2">
    <source>
        <dbReference type="EMBL" id="MDT0683071.1"/>
    </source>
</evidence>
<evidence type="ECO:0000256" key="1">
    <source>
        <dbReference type="SAM" id="MobiDB-lite"/>
    </source>
</evidence>
<dbReference type="Proteomes" id="UP001265259">
    <property type="component" value="Unassembled WGS sequence"/>
</dbReference>
<protein>
    <submittedName>
        <fullName evidence="2">Uncharacterized protein</fullName>
    </submittedName>
</protein>
<accession>A0ABU3DH80</accession>
<organism evidence="2 3">
    <name type="scientific">Tropicimonas omnivorans</name>
    <dbReference type="NCBI Taxonomy" id="3075590"/>
    <lineage>
        <taxon>Bacteria</taxon>
        <taxon>Pseudomonadati</taxon>
        <taxon>Pseudomonadota</taxon>
        <taxon>Alphaproteobacteria</taxon>
        <taxon>Rhodobacterales</taxon>
        <taxon>Roseobacteraceae</taxon>
        <taxon>Tropicimonas</taxon>
    </lineage>
</organism>
<feature type="compositionally biased region" description="Low complexity" evidence="1">
    <location>
        <begin position="31"/>
        <end position="44"/>
    </location>
</feature>
<feature type="region of interest" description="Disordered" evidence="1">
    <location>
        <begin position="30"/>
        <end position="69"/>
    </location>
</feature>
<gene>
    <name evidence="2" type="ORF">RM543_10270</name>
</gene>
<evidence type="ECO:0000313" key="3">
    <source>
        <dbReference type="Proteomes" id="UP001265259"/>
    </source>
</evidence>
<proteinExistence type="predicted"/>
<reference evidence="2 3" key="1">
    <citation type="submission" date="2023-09" db="EMBL/GenBank/DDBJ databases">
        <authorList>
            <person name="Rey-Velasco X."/>
        </authorList>
    </citation>
    <scope>NUCLEOTIDE SEQUENCE [LARGE SCALE GENOMIC DNA]</scope>
    <source>
        <strain evidence="2 3">F158</strain>
    </source>
</reference>